<comment type="caution">
    <text evidence="1">The sequence shown here is derived from an EMBL/GenBank/DDBJ whole genome shotgun (WGS) entry which is preliminary data.</text>
</comment>
<name>A0A7X0VPR7_9CLOT</name>
<dbReference type="Gene3D" id="1.10.3680.10">
    <property type="entry name" value="TerB-like"/>
    <property type="match status" value="1"/>
</dbReference>
<dbReference type="RefSeq" id="WP_167865964.1">
    <property type="nucleotide sequence ID" value="NZ_CP071376.1"/>
</dbReference>
<accession>A0A7X0VPR7</accession>
<protein>
    <recommendedName>
        <fullName evidence="3">Tellurite resistance protein TerB</fullName>
    </recommendedName>
</protein>
<dbReference type="SUPFAM" id="SSF158682">
    <property type="entry name" value="TerB-like"/>
    <property type="match status" value="1"/>
</dbReference>
<evidence type="ECO:0000313" key="2">
    <source>
        <dbReference type="Proteomes" id="UP000585258"/>
    </source>
</evidence>
<organism evidence="1 2">
    <name type="scientific">Clostridium gasigenes</name>
    <dbReference type="NCBI Taxonomy" id="94869"/>
    <lineage>
        <taxon>Bacteria</taxon>
        <taxon>Bacillati</taxon>
        <taxon>Bacillota</taxon>
        <taxon>Clostridia</taxon>
        <taxon>Eubacteriales</taxon>
        <taxon>Clostridiaceae</taxon>
        <taxon>Clostridium</taxon>
    </lineage>
</organism>
<proteinExistence type="predicted"/>
<dbReference type="EMBL" id="JACKWY010000001">
    <property type="protein sequence ID" value="MBB6713208.1"/>
    <property type="molecule type" value="Genomic_DNA"/>
</dbReference>
<dbReference type="GeneID" id="65309480"/>
<gene>
    <name evidence="1" type="ORF">H7E68_00495</name>
</gene>
<dbReference type="Proteomes" id="UP000585258">
    <property type="component" value="Unassembled WGS sequence"/>
</dbReference>
<dbReference type="InterPro" id="IPR029024">
    <property type="entry name" value="TerB-like"/>
</dbReference>
<evidence type="ECO:0000313" key="1">
    <source>
        <dbReference type="EMBL" id="MBB6713208.1"/>
    </source>
</evidence>
<reference evidence="1 2" key="1">
    <citation type="submission" date="2020-08" db="EMBL/GenBank/DDBJ databases">
        <title>Clostridia isolated from Swiss meat.</title>
        <authorList>
            <person name="Wambui J."/>
            <person name="Stevens M.J.A."/>
            <person name="Stephan R."/>
        </authorList>
    </citation>
    <scope>NUCLEOTIDE SEQUENCE [LARGE SCALE GENOMIC DNA]</scope>
    <source>
        <strain evidence="1 2">CM001</strain>
    </source>
</reference>
<evidence type="ECO:0008006" key="3">
    <source>
        <dbReference type="Google" id="ProtNLM"/>
    </source>
</evidence>
<dbReference type="AlphaFoldDB" id="A0A7X0VPR7"/>
<sequence length="146" mass="16855">MFLNELNENEATAFINVVSEFANVDNTFAKEEKEVLEGYLKDLKLTKDIIGKLNFDKSLQTLNESKDRIKKIVYFELIGLALVDGEYGDKEVEFLDNIAKQFGISRTKRIAFANYFYNFTDVYKFSVVESENKIELLREQAEAILA</sequence>